<keyword evidence="2 5" id="KW-0689">Ribosomal protein</keyword>
<protein>
    <recommendedName>
        <fullName evidence="4 5">Large ribosomal subunit protein bL32</fullName>
    </recommendedName>
</protein>
<dbReference type="PANTHER" id="PTHR35534:SF1">
    <property type="entry name" value="LARGE RIBOSOMAL SUBUNIT PROTEIN BL32"/>
    <property type="match status" value="1"/>
</dbReference>
<dbReference type="GO" id="GO:0006412">
    <property type="term" value="P:translation"/>
    <property type="evidence" value="ECO:0007669"/>
    <property type="project" value="UniProtKB-UniRule"/>
</dbReference>
<dbReference type="SUPFAM" id="SSF57829">
    <property type="entry name" value="Zn-binding ribosomal proteins"/>
    <property type="match status" value="1"/>
</dbReference>
<evidence type="ECO:0000313" key="8">
    <source>
        <dbReference type="Proteomes" id="UP000229030"/>
    </source>
</evidence>
<feature type="region of interest" description="Disordered" evidence="6">
    <location>
        <begin position="1"/>
        <end position="20"/>
    </location>
</feature>
<keyword evidence="3 5" id="KW-0687">Ribonucleoprotein</keyword>
<dbReference type="EMBL" id="PETV01000055">
    <property type="protein sequence ID" value="PIV47099.1"/>
    <property type="molecule type" value="Genomic_DNA"/>
</dbReference>
<organism evidence="7 8">
    <name type="scientific">bacterium (Candidatus Gribaldobacteria) CG02_land_8_20_14_3_00_41_15</name>
    <dbReference type="NCBI Taxonomy" id="2014270"/>
    <lineage>
        <taxon>Bacteria</taxon>
        <taxon>Candidatus Gribaldobacteria</taxon>
    </lineage>
</organism>
<dbReference type="HAMAP" id="MF_00340">
    <property type="entry name" value="Ribosomal_bL32"/>
    <property type="match status" value="1"/>
</dbReference>
<name>A0A2M7DE20_9BACT</name>
<dbReference type="AlphaFoldDB" id="A0A2M7DE20"/>
<evidence type="ECO:0000256" key="1">
    <source>
        <dbReference type="ARBA" id="ARBA00008560"/>
    </source>
</evidence>
<dbReference type="NCBIfam" id="TIGR01031">
    <property type="entry name" value="rpmF_bact"/>
    <property type="match status" value="1"/>
</dbReference>
<feature type="compositionally biased region" description="Basic residues" evidence="6">
    <location>
        <begin position="1"/>
        <end position="19"/>
    </location>
</feature>
<proteinExistence type="inferred from homology"/>
<dbReference type="Pfam" id="PF01783">
    <property type="entry name" value="Ribosomal_L32p"/>
    <property type="match status" value="1"/>
</dbReference>
<evidence type="ECO:0000256" key="5">
    <source>
        <dbReference type="HAMAP-Rule" id="MF_00340"/>
    </source>
</evidence>
<dbReference type="GO" id="GO:0003735">
    <property type="term" value="F:structural constituent of ribosome"/>
    <property type="evidence" value="ECO:0007669"/>
    <property type="project" value="InterPro"/>
</dbReference>
<evidence type="ECO:0000256" key="6">
    <source>
        <dbReference type="SAM" id="MobiDB-lite"/>
    </source>
</evidence>
<dbReference type="InterPro" id="IPR044957">
    <property type="entry name" value="Ribosomal_bL32_bact"/>
</dbReference>
<dbReference type="Proteomes" id="UP000229030">
    <property type="component" value="Unassembled WGS sequence"/>
</dbReference>
<accession>A0A2M7DE20</accession>
<reference evidence="8" key="1">
    <citation type="submission" date="2017-09" db="EMBL/GenBank/DDBJ databases">
        <title>Depth-based differentiation of microbial function through sediment-hosted aquifers and enrichment of novel symbionts in the deep terrestrial subsurface.</title>
        <authorList>
            <person name="Probst A.J."/>
            <person name="Ladd B."/>
            <person name="Jarett J.K."/>
            <person name="Geller-Mcgrath D.E."/>
            <person name="Sieber C.M.K."/>
            <person name="Emerson J.B."/>
            <person name="Anantharaman K."/>
            <person name="Thomas B.C."/>
            <person name="Malmstrom R."/>
            <person name="Stieglmeier M."/>
            <person name="Klingl A."/>
            <person name="Woyke T."/>
            <person name="Ryan C.M."/>
            <person name="Banfield J.F."/>
        </authorList>
    </citation>
    <scope>NUCLEOTIDE SEQUENCE [LARGE SCALE GENOMIC DNA]</scope>
</reference>
<evidence type="ECO:0000256" key="4">
    <source>
        <dbReference type="ARBA" id="ARBA00035178"/>
    </source>
</evidence>
<evidence type="ECO:0000256" key="3">
    <source>
        <dbReference type="ARBA" id="ARBA00023274"/>
    </source>
</evidence>
<comment type="similarity">
    <text evidence="1 5">Belongs to the bacterial ribosomal protein bL32 family.</text>
</comment>
<feature type="region of interest" description="Disordered" evidence="6">
    <location>
        <begin position="64"/>
        <end position="100"/>
    </location>
</feature>
<evidence type="ECO:0000313" key="7">
    <source>
        <dbReference type="EMBL" id="PIV47099.1"/>
    </source>
</evidence>
<comment type="caution">
    <text evidence="7">The sequence shown here is derived from an EMBL/GenBank/DDBJ whole genome shotgun (WGS) entry which is preliminary data.</text>
</comment>
<evidence type="ECO:0000256" key="2">
    <source>
        <dbReference type="ARBA" id="ARBA00022980"/>
    </source>
</evidence>
<gene>
    <name evidence="5" type="primary">rpmF</name>
    <name evidence="7" type="ORF">COS21_01810</name>
</gene>
<dbReference type="InterPro" id="IPR011332">
    <property type="entry name" value="Ribosomal_zn-bd"/>
</dbReference>
<dbReference type="PANTHER" id="PTHR35534">
    <property type="entry name" value="50S RIBOSOMAL PROTEIN L32"/>
    <property type="match status" value="1"/>
</dbReference>
<sequence>MGVPKKHTTKGSRNQRRMHLGLSKTQFGVCPKCGKAILGHTVCPNCGFYKSIERVNVLAKLEKKERKRREKEIKETEKDIERGKKGEKPLTMEELSRKKF</sequence>
<dbReference type="InterPro" id="IPR002677">
    <property type="entry name" value="Ribosomal_bL32"/>
</dbReference>
<dbReference type="GO" id="GO:0015934">
    <property type="term" value="C:large ribosomal subunit"/>
    <property type="evidence" value="ECO:0007669"/>
    <property type="project" value="InterPro"/>
</dbReference>